<gene>
    <name evidence="3" type="ORF">B0T11DRAFT_284969</name>
</gene>
<comment type="caution">
    <text evidence="3">The sequence shown here is derived from an EMBL/GenBank/DDBJ whole genome shotgun (WGS) entry which is preliminary data.</text>
</comment>
<feature type="region of interest" description="Disordered" evidence="1">
    <location>
        <begin position="414"/>
        <end position="448"/>
    </location>
</feature>
<feature type="domain" description="F-box" evidence="2">
    <location>
        <begin position="38"/>
        <end position="84"/>
    </location>
</feature>
<dbReference type="InterPro" id="IPR036047">
    <property type="entry name" value="F-box-like_dom_sf"/>
</dbReference>
<dbReference type="Pfam" id="PF12937">
    <property type="entry name" value="F-box-like"/>
    <property type="match status" value="1"/>
</dbReference>
<protein>
    <submittedName>
        <fullName evidence="3">F-box domain-containing protein</fullName>
    </submittedName>
</protein>
<dbReference type="OrthoDB" id="3219396at2759"/>
<dbReference type="Gene3D" id="1.20.1280.50">
    <property type="match status" value="1"/>
</dbReference>
<evidence type="ECO:0000313" key="3">
    <source>
        <dbReference type="EMBL" id="KAH7358683.1"/>
    </source>
</evidence>
<proteinExistence type="predicted"/>
<evidence type="ECO:0000259" key="2">
    <source>
        <dbReference type="PROSITE" id="PS50181"/>
    </source>
</evidence>
<evidence type="ECO:0000256" key="1">
    <source>
        <dbReference type="SAM" id="MobiDB-lite"/>
    </source>
</evidence>
<dbReference type="SMART" id="SM00256">
    <property type="entry name" value="FBOX"/>
    <property type="match status" value="1"/>
</dbReference>
<organism evidence="3 4">
    <name type="scientific">Plectosphaerella cucumerina</name>
    <dbReference type="NCBI Taxonomy" id="40658"/>
    <lineage>
        <taxon>Eukaryota</taxon>
        <taxon>Fungi</taxon>
        <taxon>Dikarya</taxon>
        <taxon>Ascomycota</taxon>
        <taxon>Pezizomycotina</taxon>
        <taxon>Sordariomycetes</taxon>
        <taxon>Hypocreomycetidae</taxon>
        <taxon>Glomerellales</taxon>
        <taxon>Plectosphaerellaceae</taxon>
        <taxon>Plectosphaerella</taxon>
    </lineage>
</organism>
<dbReference type="PROSITE" id="PS50181">
    <property type="entry name" value="FBOX"/>
    <property type="match status" value="1"/>
</dbReference>
<dbReference type="InterPro" id="IPR011047">
    <property type="entry name" value="Quinoprotein_ADH-like_sf"/>
</dbReference>
<accession>A0A8K0X1G5</accession>
<dbReference type="InterPro" id="IPR001810">
    <property type="entry name" value="F-box_dom"/>
</dbReference>
<dbReference type="SUPFAM" id="SSF81383">
    <property type="entry name" value="F-box domain"/>
    <property type="match status" value="1"/>
</dbReference>
<dbReference type="Pfam" id="PF25499">
    <property type="entry name" value="Beta-prop_pof12"/>
    <property type="match status" value="1"/>
</dbReference>
<feature type="compositionally biased region" description="Polar residues" evidence="1">
    <location>
        <begin position="416"/>
        <end position="428"/>
    </location>
</feature>
<dbReference type="EMBL" id="JAGPXD010000004">
    <property type="protein sequence ID" value="KAH7358683.1"/>
    <property type="molecule type" value="Genomic_DNA"/>
</dbReference>
<reference evidence="3" key="1">
    <citation type="journal article" date="2021" name="Nat. Commun.">
        <title>Genetic determinants of endophytism in the Arabidopsis root mycobiome.</title>
        <authorList>
            <person name="Mesny F."/>
            <person name="Miyauchi S."/>
            <person name="Thiergart T."/>
            <person name="Pickel B."/>
            <person name="Atanasova L."/>
            <person name="Karlsson M."/>
            <person name="Huettel B."/>
            <person name="Barry K.W."/>
            <person name="Haridas S."/>
            <person name="Chen C."/>
            <person name="Bauer D."/>
            <person name="Andreopoulos W."/>
            <person name="Pangilinan J."/>
            <person name="LaButti K."/>
            <person name="Riley R."/>
            <person name="Lipzen A."/>
            <person name="Clum A."/>
            <person name="Drula E."/>
            <person name="Henrissat B."/>
            <person name="Kohler A."/>
            <person name="Grigoriev I.V."/>
            <person name="Martin F.M."/>
            <person name="Hacquard S."/>
        </authorList>
    </citation>
    <scope>NUCLEOTIDE SEQUENCE</scope>
    <source>
        <strain evidence="3">MPI-CAGE-AT-0016</strain>
    </source>
</reference>
<evidence type="ECO:0000313" key="4">
    <source>
        <dbReference type="Proteomes" id="UP000813385"/>
    </source>
</evidence>
<sequence>MPRKRQWTPDDAGDVDDDILPRKLQRLNRDPLSRRNPGDRLSSLSDELTLRVLSFLPITDLLGLGLVSKHLHRLASDSQLWRALYYARFVLPRALRIPGFRDGSKRHGSKLHYTARRAVWADGGRGKRGGLVKAEPFEDWKRQYKLRHNWARGKASVEELDVGGTSPPKKTLVKVVEGIAVTADKASGLRAWDLKTKTLLAQVDLLDEDDVPSCPTCLGVDEQALEEGGLDICLGFVDGSFGVWRLDLASRTIALRQSHGKSSNGELIGIAYRHPYLLTATESVLISLYDFDQSQRQRRLAAVAARGKLGLGYDSDWTESETEDEQGRDFSKPRRLPVPILVTSLQSHTSHAPLALSIRGIAGSVVASIAYTFTTFEGWSIGIQDLHIGQLRSGESAVMSTRLAYTMPVVEARPSSPVTLTRQPSAASATRPRQPLESSPSPVPFRQGGPRTLCYTHPYLLATLPDNTLILHVCTSSAEALSVSPGIRLWGHTSGISDAEITARGKAVSVSCRGEEIRVWELEGRAGGKSIEIRPSGLDDAGGDEPGKAASATAGPSEWDDKRNWVGFDDEMVIVLKESQGGRESLVVYDFT</sequence>
<keyword evidence="4" id="KW-1185">Reference proteome</keyword>
<dbReference type="Proteomes" id="UP000813385">
    <property type="component" value="Unassembled WGS sequence"/>
</dbReference>
<name>A0A8K0X1G5_9PEZI</name>
<dbReference type="SUPFAM" id="SSF50998">
    <property type="entry name" value="Quinoprotein alcohol dehydrogenase-like"/>
    <property type="match status" value="1"/>
</dbReference>
<feature type="region of interest" description="Disordered" evidence="1">
    <location>
        <begin position="535"/>
        <end position="561"/>
    </location>
</feature>
<dbReference type="AlphaFoldDB" id="A0A8K0X1G5"/>